<dbReference type="Gene3D" id="3.40.50.2000">
    <property type="entry name" value="Glycogen Phosphorylase B"/>
    <property type="match status" value="1"/>
</dbReference>
<dbReference type="EMBL" id="LAZR01002368">
    <property type="protein sequence ID" value="KKN30963.1"/>
    <property type="molecule type" value="Genomic_DNA"/>
</dbReference>
<evidence type="ECO:0008006" key="2">
    <source>
        <dbReference type="Google" id="ProtNLM"/>
    </source>
</evidence>
<dbReference type="SUPFAM" id="SSF53756">
    <property type="entry name" value="UDP-Glycosyltransferase/glycogen phosphorylase"/>
    <property type="match status" value="1"/>
</dbReference>
<evidence type="ECO:0000313" key="1">
    <source>
        <dbReference type="EMBL" id="KKN30963.1"/>
    </source>
</evidence>
<proteinExistence type="predicted"/>
<name>A0A0F9SP08_9ZZZZ</name>
<dbReference type="AlphaFoldDB" id="A0A0F9SP08"/>
<protein>
    <recommendedName>
        <fullName evidence="2">Glycosyl transferase family 1 domain-containing protein</fullName>
    </recommendedName>
</protein>
<sequence length="455" mass="52595">ATDIYICSNQNPNQIVSGTLAYAIACGRAIISTPYTYAKDMIIPERGLLVKFRDHISYTSALLKILSNPLLREKMEIKNYSFSRRMIWPNVAISHYNVFKRVIPDLEKYEMSYPEINFDHIKNLTDDFGIIQFANYAKPDKSSGYTLDDNVRALIACTLYFKLFKDNTKLKLMKIYLNFIKYVHKNDNKLYNIVNYERVVNLEHWSEDAHGRAMNALGHLIATKNIPIELRVEAERIFENAKKVVDQIRSPRAVSFILIGLYFYNDIKNSEVIRIKKLADYLTQLYKECNSENWHWFENYLTYSNSKLPEALFFCYKTTKDDRYLLIAKESLDFLISLTFKDGKFAPIGQNGWHHKNGHSASHDQQPVDAASMVQTLTVAFDITKEDRYMKLTIEAFHWFLGKNSLNQEVYNNLTGGCHDGVGENSLNMNQGAESSISYLLARLSQQISKDSSNF</sequence>
<comment type="caution">
    <text evidence="1">The sequence shown here is derived from an EMBL/GenBank/DDBJ whole genome shotgun (WGS) entry which is preliminary data.</text>
</comment>
<feature type="non-terminal residue" evidence="1">
    <location>
        <position position="1"/>
    </location>
</feature>
<gene>
    <name evidence="1" type="ORF">LCGC14_0828860</name>
</gene>
<dbReference type="InterPro" id="IPR008928">
    <property type="entry name" value="6-hairpin_glycosidase_sf"/>
</dbReference>
<dbReference type="GO" id="GO:0005975">
    <property type="term" value="P:carbohydrate metabolic process"/>
    <property type="evidence" value="ECO:0007669"/>
    <property type="project" value="InterPro"/>
</dbReference>
<organism evidence="1">
    <name type="scientific">marine sediment metagenome</name>
    <dbReference type="NCBI Taxonomy" id="412755"/>
    <lineage>
        <taxon>unclassified sequences</taxon>
        <taxon>metagenomes</taxon>
        <taxon>ecological metagenomes</taxon>
    </lineage>
</organism>
<reference evidence="1" key="1">
    <citation type="journal article" date="2015" name="Nature">
        <title>Complex archaea that bridge the gap between prokaryotes and eukaryotes.</title>
        <authorList>
            <person name="Spang A."/>
            <person name="Saw J.H."/>
            <person name="Jorgensen S.L."/>
            <person name="Zaremba-Niedzwiedzka K."/>
            <person name="Martijn J."/>
            <person name="Lind A.E."/>
            <person name="van Eijk R."/>
            <person name="Schleper C."/>
            <person name="Guy L."/>
            <person name="Ettema T.J."/>
        </authorList>
    </citation>
    <scope>NUCLEOTIDE SEQUENCE</scope>
</reference>
<dbReference type="SUPFAM" id="SSF48208">
    <property type="entry name" value="Six-hairpin glycosidases"/>
    <property type="match status" value="1"/>
</dbReference>
<accession>A0A0F9SP08</accession>